<accession>A0A6P6YDI9</accession>
<keyword evidence="1" id="KW-0812">Transmembrane</keyword>
<organism evidence="2 3">
    <name type="scientific">Dermatophagoides pteronyssinus</name>
    <name type="common">European house dust mite</name>
    <dbReference type="NCBI Taxonomy" id="6956"/>
    <lineage>
        <taxon>Eukaryota</taxon>
        <taxon>Metazoa</taxon>
        <taxon>Ecdysozoa</taxon>
        <taxon>Arthropoda</taxon>
        <taxon>Chelicerata</taxon>
        <taxon>Arachnida</taxon>
        <taxon>Acari</taxon>
        <taxon>Acariformes</taxon>
        <taxon>Sarcoptiformes</taxon>
        <taxon>Astigmata</taxon>
        <taxon>Psoroptidia</taxon>
        <taxon>Analgoidea</taxon>
        <taxon>Pyroglyphidae</taxon>
        <taxon>Dermatophagoidinae</taxon>
        <taxon>Dermatophagoides</taxon>
    </lineage>
</organism>
<reference evidence="3" key="1">
    <citation type="submission" date="2025-08" db="UniProtKB">
        <authorList>
            <consortium name="RefSeq"/>
        </authorList>
    </citation>
    <scope>IDENTIFICATION</scope>
    <source>
        <strain evidence="3">Airmid</strain>
    </source>
</reference>
<dbReference type="OMA" id="IESAFIW"/>
<protein>
    <submittedName>
        <fullName evidence="3">Uncharacterized protein LOC113796664</fullName>
    </submittedName>
</protein>
<gene>
    <name evidence="3" type="primary">LOC113796664</name>
</gene>
<dbReference type="Proteomes" id="UP000515146">
    <property type="component" value="Unplaced"/>
</dbReference>
<sequence>MIDLFYLNKNYEQLAFFIGNEMLSTLKSSNLTTTTNNNQLLQQQNQTEIAIQKMIQSLKQKGYDSIDKIESMLNEKLKFLRSKCYHQLRLNQSEPNQDSNRSSSTIEMMIDCIRTYEKFFNNLDMILLFYPNINYNYNQHQNNQNQTDFIINQQQQQTITDRFTSKLSTTDFSLRNMPYKLFIHGIINRFISLGYGQLIITIMNNNYNYNYNQLEQQQQQNQSINISDYFYYYYTSKQQIESAFIWNQRFYQKFLELEQSEYQTELLINRFNHWFSSIQQQYLQISQLMIRMFQQETLDRINSYLKKKNAESIERLMLINGTNRTKFIQDQDANNQITIQMDSDFIETFGLQRIQYLINMAKQQQQQSINIEQKNSIDKQYEQLQKDQIRFLIRLQDFLNISMNTHLIQTLIQEQTNFIYYLIIVLILIISVISGLLLYICNCISSPKNHHNRCCCCSNHSQTKSIFNNNNRRWLFGRRRLFWNLSTSTTTFKTYFSSTANNHQQQQQQNRIATNNHCCCCCCCNHSVQIQNKVQVIQIHYQL</sequence>
<evidence type="ECO:0000313" key="2">
    <source>
        <dbReference type="Proteomes" id="UP000515146"/>
    </source>
</evidence>
<feature type="transmembrane region" description="Helical" evidence="1">
    <location>
        <begin position="418"/>
        <end position="441"/>
    </location>
</feature>
<dbReference type="KEGG" id="dpte:113796664"/>
<evidence type="ECO:0000313" key="3">
    <source>
        <dbReference type="RefSeq" id="XP_027202774.1"/>
    </source>
</evidence>
<dbReference type="OrthoDB" id="6412922at2759"/>
<evidence type="ECO:0000256" key="1">
    <source>
        <dbReference type="SAM" id="Phobius"/>
    </source>
</evidence>
<keyword evidence="2" id="KW-1185">Reference proteome</keyword>
<dbReference type="InParanoid" id="A0A6P6YDI9"/>
<proteinExistence type="predicted"/>
<keyword evidence="1" id="KW-0472">Membrane</keyword>
<name>A0A6P6YDI9_DERPT</name>
<keyword evidence="1" id="KW-1133">Transmembrane helix</keyword>
<dbReference type="RefSeq" id="XP_027202774.1">
    <property type="nucleotide sequence ID" value="XM_027346973.1"/>
</dbReference>
<dbReference type="AlphaFoldDB" id="A0A6P6YDI9"/>